<name>A0A2A6BED8_PRIPA</name>
<dbReference type="EnsemblMetazoa" id="PPA20402.1">
    <property type="protein sequence ID" value="PPA20402.1"/>
    <property type="gene ID" value="WBGene00109956"/>
</dbReference>
<evidence type="ECO:0000313" key="2">
    <source>
        <dbReference type="EnsemblMetazoa" id="PPA20402.1"/>
    </source>
</evidence>
<feature type="region of interest" description="Disordered" evidence="1">
    <location>
        <begin position="304"/>
        <end position="332"/>
    </location>
</feature>
<feature type="region of interest" description="Disordered" evidence="1">
    <location>
        <begin position="1"/>
        <end position="26"/>
    </location>
</feature>
<protein>
    <submittedName>
        <fullName evidence="2">Uncharacterized protein</fullName>
    </submittedName>
</protein>
<dbReference type="InterPro" id="IPR008042">
    <property type="entry name" value="Retrotrans_Pao"/>
</dbReference>
<dbReference type="OrthoDB" id="5920525at2759"/>
<keyword evidence="3" id="KW-1185">Reference proteome</keyword>
<reference evidence="2" key="2">
    <citation type="submission" date="2022-06" db="UniProtKB">
        <authorList>
            <consortium name="EnsemblMetazoa"/>
        </authorList>
    </citation>
    <scope>IDENTIFICATION</scope>
    <source>
        <strain evidence="2">PS312</strain>
    </source>
</reference>
<dbReference type="InterPro" id="IPR021109">
    <property type="entry name" value="Peptidase_aspartic_dom_sf"/>
</dbReference>
<sequence length="1396" mass="157524">MVDTGDGHESDGASTPSQVTAPFKSPRSTALRRVITQRTNAVLRLLSATTDLVASMEENQNNRDRLLEERLRVVDTGRAHALILLHPLERSLQIILDKIDEWDTMIAGITDEALQTLERTYHENYFSTLLEPYCTTREKFADDEDHTYLTLFRLDCEDAISHLQTIRDSVSETSQTPNASGVQSLNGDAVSPTRVHSGPRSSDHSGSQIVPHLHLSIDTENAETGPSLPSTRQGRAAFSRPLISPTSAARERASHAESLLLHREAAEGPNADGRQISLPPPRTDTQRDEERRKIEERQMEIDKREEEKRIGGMRDQRSQGTGIHQGSIRHRGDASVPGATYMPAPAFPQGSHFQSKHPHPFVHHPPSQSAPFMIMPQSISLPTMPLPSFDGREPWTFHPWFWRSLTDHSKLFFLRSCLKGEALDSVSSIVAREGCYLAARNRLNSVYEKGTPLMAAQLRQAIREMKKPSENCGVKEELKTVRDILSVISQLLSLPNEVDHPVLTDQVITKLGEKASKKAIKTRVTNPSLETIELLEKMEETLMADLVVEKIVKVNNKGASHHSKKENVRSTVDRCDNSEEDEEEAANQTVMAVYPNRSTLPLSVDKSSQSKCAFCSKHPAGQEDRCRLYSTPDERSSRCRMLRLCFRCLVGGSSHNFKKCEEVCAHCNGRHHKSLCKKNSSKKVDSARNDGVQICLEDLSEHDMENYYNELERERDDVCHEKVLRDIVGTTTTQVIPRVSRIKSSKLFTCRAELIHPTNGRIHDVNLMIDPGASVCLISERTAKILSLNCKGIVETGFTGVGGKECEFREYRVHEISIKSPITTASPLVVEAYEFPDPLTEEERQYEFDARDRQFVKKQKVDRLILDDVEGPLDILVCMKEFLRVSNAGKKSIELPSGMVLFPTVFGYIRCGAPSSRNEKNSLQCMMAERINMMHEVERWDPSKVVSVSKRRRLPSGTMNVDLVNKVTQMEDARSKLMMENLSRFLCADLAHTEFEKDLSDEEVRMHFKETLSFTEGEGYTVRWARKPGCENLPSNLPVAFQRLIQHRAWRNPTIREAINEQVNDLLKRGKIDCERGEWPSDLAKVPSLLMQFRARPMVVCGDVEKAFHTVKLHKGDRNLCRFLWIREGGTKPDSPYDENVIHLRFIVVPFGVVQSPFLLNSVIAHHRQKKIDKLKAELQEDSANEEIVRQIALCSDIMLNIYVDNVCFGADQADELMNSIITAKATFREMAMNLRQFLTSDPQINSQIPPEDRAGGEEGCIKILGIPWNSNTDSFELKINVKEDVEIKREYVSEASSICDPEGRLAPLTLPLKRVMQRLCTGALNRDWSRRLTAEEIKMAKECLAKTNSSRNPPSISAFSMIRKERSGVSSPIMERSGDSARPIRRGSVGFGSVW</sequence>
<dbReference type="Pfam" id="PF05380">
    <property type="entry name" value="Peptidase_A17"/>
    <property type="match status" value="1"/>
</dbReference>
<dbReference type="SUPFAM" id="SSF56672">
    <property type="entry name" value="DNA/RNA polymerases"/>
    <property type="match status" value="1"/>
</dbReference>
<feature type="compositionally biased region" description="Basic and acidic residues" evidence="1">
    <location>
        <begin position="304"/>
        <end position="317"/>
    </location>
</feature>
<feature type="region of interest" description="Disordered" evidence="1">
    <location>
        <begin position="169"/>
        <end position="208"/>
    </location>
</feature>
<organism evidence="2 3">
    <name type="scientific">Pristionchus pacificus</name>
    <name type="common">Parasitic nematode worm</name>
    <dbReference type="NCBI Taxonomy" id="54126"/>
    <lineage>
        <taxon>Eukaryota</taxon>
        <taxon>Metazoa</taxon>
        <taxon>Ecdysozoa</taxon>
        <taxon>Nematoda</taxon>
        <taxon>Chromadorea</taxon>
        <taxon>Rhabditida</taxon>
        <taxon>Rhabditina</taxon>
        <taxon>Diplogasteromorpha</taxon>
        <taxon>Diplogasteroidea</taxon>
        <taxon>Neodiplogasteridae</taxon>
        <taxon>Pristionchus</taxon>
    </lineage>
</organism>
<gene>
    <name evidence="2" type="primary">WBGene00109956</name>
</gene>
<dbReference type="Proteomes" id="UP000005239">
    <property type="component" value="Unassembled WGS sequence"/>
</dbReference>
<reference evidence="3" key="1">
    <citation type="journal article" date="2008" name="Nat. Genet.">
        <title>The Pristionchus pacificus genome provides a unique perspective on nematode lifestyle and parasitism.</title>
        <authorList>
            <person name="Dieterich C."/>
            <person name="Clifton S.W."/>
            <person name="Schuster L.N."/>
            <person name="Chinwalla A."/>
            <person name="Delehaunty K."/>
            <person name="Dinkelacker I."/>
            <person name="Fulton L."/>
            <person name="Fulton R."/>
            <person name="Godfrey J."/>
            <person name="Minx P."/>
            <person name="Mitreva M."/>
            <person name="Roeseler W."/>
            <person name="Tian H."/>
            <person name="Witte H."/>
            <person name="Yang S.P."/>
            <person name="Wilson R.K."/>
            <person name="Sommer R.J."/>
        </authorList>
    </citation>
    <scope>NUCLEOTIDE SEQUENCE [LARGE SCALE GENOMIC DNA]</scope>
    <source>
        <strain evidence="3">PS312</strain>
    </source>
</reference>
<feature type="compositionally biased region" description="Polar residues" evidence="1">
    <location>
        <begin position="169"/>
        <end position="186"/>
    </location>
</feature>
<accession>A0A8R1UCU1</accession>
<dbReference type="InterPro" id="IPR005312">
    <property type="entry name" value="DUF1759"/>
</dbReference>
<dbReference type="PANTHER" id="PTHR47331">
    <property type="entry name" value="PHD-TYPE DOMAIN-CONTAINING PROTEIN"/>
    <property type="match status" value="1"/>
</dbReference>
<dbReference type="Pfam" id="PF03564">
    <property type="entry name" value="DUF1759"/>
    <property type="match status" value="1"/>
</dbReference>
<accession>A0A2A6BED8</accession>
<proteinExistence type="predicted"/>
<evidence type="ECO:0000313" key="3">
    <source>
        <dbReference type="Proteomes" id="UP000005239"/>
    </source>
</evidence>
<dbReference type="Gene3D" id="2.40.70.10">
    <property type="entry name" value="Acid Proteases"/>
    <property type="match status" value="1"/>
</dbReference>
<feature type="compositionally biased region" description="Polar residues" evidence="1">
    <location>
        <begin position="220"/>
        <end position="233"/>
    </location>
</feature>
<feature type="region of interest" description="Disordered" evidence="1">
    <location>
        <begin position="264"/>
        <end position="292"/>
    </location>
</feature>
<evidence type="ECO:0000256" key="1">
    <source>
        <dbReference type="SAM" id="MobiDB-lite"/>
    </source>
</evidence>
<feature type="compositionally biased region" description="Basic and acidic residues" evidence="1">
    <location>
        <begin position="1"/>
        <end position="11"/>
    </location>
</feature>
<feature type="region of interest" description="Disordered" evidence="1">
    <location>
        <begin position="220"/>
        <end position="240"/>
    </location>
</feature>
<dbReference type="InterPro" id="IPR043502">
    <property type="entry name" value="DNA/RNA_pol_sf"/>
</dbReference>